<dbReference type="PANTHER" id="PTHR47356:SF2">
    <property type="entry name" value="FAD-BINDING DOMAIN-CONTAINING PROTEIN-RELATED"/>
    <property type="match status" value="1"/>
</dbReference>
<dbReference type="EMBL" id="JAAAIN010002694">
    <property type="protein sequence ID" value="KAG0290885.1"/>
    <property type="molecule type" value="Genomic_DNA"/>
</dbReference>
<dbReference type="InterPro" id="IPR002938">
    <property type="entry name" value="FAD-bd"/>
</dbReference>
<name>A0A9P6UEV9_9FUNG</name>
<dbReference type="GO" id="GO:0004497">
    <property type="term" value="F:monooxygenase activity"/>
    <property type="evidence" value="ECO:0007669"/>
    <property type="project" value="InterPro"/>
</dbReference>
<protein>
    <recommendedName>
        <fullName evidence="6">FAD-binding domain-containing protein</fullName>
    </recommendedName>
</protein>
<dbReference type="InterPro" id="IPR050562">
    <property type="entry name" value="FAD_mOase_fung"/>
</dbReference>
<dbReference type="OrthoDB" id="655030at2759"/>
<dbReference type="Proteomes" id="UP000823405">
    <property type="component" value="Unassembled WGS sequence"/>
</dbReference>
<comment type="caution">
    <text evidence="7">The sequence shown here is derived from an EMBL/GenBank/DDBJ whole genome shotgun (WGS) entry which is preliminary data.</text>
</comment>
<evidence type="ECO:0000256" key="5">
    <source>
        <dbReference type="SAM" id="MobiDB-lite"/>
    </source>
</evidence>
<dbReference type="GO" id="GO:0071949">
    <property type="term" value="F:FAD binding"/>
    <property type="evidence" value="ECO:0007669"/>
    <property type="project" value="InterPro"/>
</dbReference>
<evidence type="ECO:0000256" key="3">
    <source>
        <dbReference type="ARBA" id="ARBA00022827"/>
    </source>
</evidence>
<feature type="region of interest" description="Disordered" evidence="5">
    <location>
        <begin position="432"/>
        <end position="464"/>
    </location>
</feature>
<feature type="non-terminal residue" evidence="7">
    <location>
        <position position="464"/>
    </location>
</feature>
<dbReference type="PANTHER" id="PTHR47356">
    <property type="entry name" value="FAD-DEPENDENT MONOOXYGENASE ASQG-RELATED"/>
    <property type="match status" value="1"/>
</dbReference>
<keyword evidence="4" id="KW-0560">Oxidoreductase</keyword>
<feature type="domain" description="FAD-binding" evidence="6">
    <location>
        <begin position="297"/>
        <end position="376"/>
    </location>
</feature>
<evidence type="ECO:0000256" key="4">
    <source>
        <dbReference type="ARBA" id="ARBA00023002"/>
    </source>
</evidence>
<evidence type="ECO:0000313" key="7">
    <source>
        <dbReference type="EMBL" id="KAG0290885.1"/>
    </source>
</evidence>
<evidence type="ECO:0000313" key="8">
    <source>
        <dbReference type="Proteomes" id="UP000823405"/>
    </source>
</evidence>
<sequence>MTQPTTPVVTDKPPHVLISGAGLAGLFLGILLEKAGIPYDIYERAAEIKPLGSVISLSPTILPAFEQLGLYEELMSFSKEAIGSTFYTDKLEVVAKMETITANVVGYERILFARPELYAMLYREVPSSKVHFSKKIVSFEQDGEGVTITLGDNTTARGDILVGTDGAHSAVRNHLYKSLDKQGLLPKSDTGAMSVAYVSLLGTTDALDPAKYPCVLKEYCDIKYIIGDKKTPYTWCTFTTPGNKICWNVVIQLGLDPVADELACSSDWVVQDNNKKMMDSIRHFKTAFGTLGELFDKTQLERVSKVSFEDKLFETWNHGRVVVIGDAAHKLLPSTGAGAVNAMQDAVLLANHIYDIHPTSHKNVETALSDYKDERFNTIKDQYPVSHMSAKLIFGHTLLERILRYVVFNWLPMSMQTKQLLKDTAYRPQANFLPQAPKRGTMETIPQQPSKRIQREQEEEDAKK</sequence>
<dbReference type="Gene3D" id="3.50.50.60">
    <property type="entry name" value="FAD/NAD(P)-binding domain"/>
    <property type="match status" value="1"/>
</dbReference>
<reference evidence="7" key="1">
    <citation type="journal article" date="2020" name="Fungal Divers.">
        <title>Resolving the Mortierellaceae phylogeny through synthesis of multi-gene phylogenetics and phylogenomics.</title>
        <authorList>
            <person name="Vandepol N."/>
            <person name="Liber J."/>
            <person name="Desiro A."/>
            <person name="Na H."/>
            <person name="Kennedy M."/>
            <person name="Barry K."/>
            <person name="Grigoriev I.V."/>
            <person name="Miller A.N."/>
            <person name="O'Donnell K."/>
            <person name="Stajich J.E."/>
            <person name="Bonito G."/>
        </authorList>
    </citation>
    <scope>NUCLEOTIDE SEQUENCE</scope>
    <source>
        <strain evidence="7">NVP60</strain>
    </source>
</reference>
<evidence type="ECO:0000259" key="6">
    <source>
        <dbReference type="Pfam" id="PF01494"/>
    </source>
</evidence>
<evidence type="ECO:0000256" key="2">
    <source>
        <dbReference type="ARBA" id="ARBA00022630"/>
    </source>
</evidence>
<dbReference type="Pfam" id="PF01494">
    <property type="entry name" value="FAD_binding_3"/>
    <property type="match status" value="2"/>
</dbReference>
<dbReference type="SUPFAM" id="SSF51905">
    <property type="entry name" value="FAD/NAD(P)-binding domain"/>
    <property type="match status" value="1"/>
</dbReference>
<dbReference type="PRINTS" id="PR00420">
    <property type="entry name" value="RNGMNOXGNASE"/>
</dbReference>
<gene>
    <name evidence="7" type="ORF">BGZ97_006044</name>
</gene>
<feature type="compositionally biased region" description="Basic and acidic residues" evidence="5">
    <location>
        <begin position="453"/>
        <end position="464"/>
    </location>
</feature>
<keyword evidence="3" id="KW-0274">FAD</keyword>
<organism evidence="7 8">
    <name type="scientific">Linnemannia gamsii</name>
    <dbReference type="NCBI Taxonomy" id="64522"/>
    <lineage>
        <taxon>Eukaryota</taxon>
        <taxon>Fungi</taxon>
        <taxon>Fungi incertae sedis</taxon>
        <taxon>Mucoromycota</taxon>
        <taxon>Mortierellomycotina</taxon>
        <taxon>Mortierellomycetes</taxon>
        <taxon>Mortierellales</taxon>
        <taxon>Mortierellaceae</taxon>
        <taxon>Linnemannia</taxon>
    </lineage>
</organism>
<proteinExistence type="inferred from homology"/>
<keyword evidence="2" id="KW-0285">Flavoprotein</keyword>
<dbReference type="InterPro" id="IPR036188">
    <property type="entry name" value="FAD/NAD-bd_sf"/>
</dbReference>
<feature type="domain" description="FAD-binding" evidence="6">
    <location>
        <begin position="16"/>
        <end position="176"/>
    </location>
</feature>
<comment type="similarity">
    <text evidence="1">Belongs to the paxM FAD-dependent monooxygenase family.</text>
</comment>
<keyword evidence="8" id="KW-1185">Reference proteome</keyword>
<evidence type="ECO:0000256" key="1">
    <source>
        <dbReference type="ARBA" id="ARBA00007992"/>
    </source>
</evidence>
<accession>A0A9P6UEV9</accession>
<dbReference type="AlphaFoldDB" id="A0A9P6UEV9"/>